<protein>
    <submittedName>
        <fullName evidence="9">Ziinc finger protein Ci-ZF(C3H)-7</fullName>
    </submittedName>
</protein>
<keyword evidence="2 6" id="KW-0479">Metal-binding</keyword>
<dbReference type="EMBL" id="EAAA01000431">
    <property type="status" value="NOT_ANNOTATED_CDS"/>
    <property type="molecule type" value="Genomic_DNA"/>
</dbReference>
<feature type="compositionally biased region" description="Basic and acidic residues" evidence="7">
    <location>
        <begin position="487"/>
        <end position="507"/>
    </location>
</feature>
<feature type="compositionally biased region" description="Polar residues" evidence="7">
    <location>
        <begin position="762"/>
        <end position="771"/>
    </location>
</feature>
<dbReference type="GO" id="GO:0045892">
    <property type="term" value="P:negative regulation of DNA-templated transcription"/>
    <property type="evidence" value="ECO:0007669"/>
    <property type="project" value="InterPro"/>
</dbReference>
<evidence type="ECO:0000313" key="10">
    <source>
        <dbReference type="Proteomes" id="UP000008144"/>
    </source>
</evidence>
<reference evidence="9" key="2">
    <citation type="journal article" date="2008" name="Genome Biol.">
        <title>Improved genome assembly and evidence-based global gene model set for the chordate Ciona intestinalis: new insight into intron and operon populations.</title>
        <authorList>
            <person name="Satou Y."/>
            <person name="Mineta K."/>
            <person name="Ogasawara M."/>
            <person name="Sasakura Y."/>
            <person name="Shoguchi E."/>
            <person name="Ueno K."/>
            <person name="Yamada L."/>
            <person name="Matsumoto J."/>
            <person name="Wasserscheid J."/>
            <person name="Dewar K."/>
            <person name="Wiley G.B."/>
            <person name="Macmil S.L."/>
            <person name="Roe B.A."/>
            <person name="Zeller R.W."/>
            <person name="Hastings K.E."/>
            <person name="Lemaire P."/>
            <person name="Lindquist E."/>
            <person name="Endo T."/>
            <person name="Hotta K."/>
            <person name="Inaba K."/>
        </authorList>
    </citation>
    <scope>NUCLEOTIDE SEQUENCE [LARGE SCALE GENOMIC DNA]</scope>
    <source>
        <strain evidence="9">wild type</strain>
    </source>
</reference>
<feature type="zinc finger region" description="C3H1-type" evidence="6">
    <location>
        <begin position="287"/>
        <end position="310"/>
    </location>
</feature>
<feature type="region of interest" description="Disordered" evidence="7">
    <location>
        <begin position="187"/>
        <end position="214"/>
    </location>
</feature>
<feature type="compositionally biased region" description="Polar residues" evidence="7">
    <location>
        <begin position="860"/>
        <end position="875"/>
    </location>
</feature>
<dbReference type="Gene3D" id="3.30.1370.210">
    <property type="match status" value="1"/>
</dbReference>
<feature type="compositionally biased region" description="Polar residues" evidence="7">
    <location>
        <begin position="630"/>
        <end position="649"/>
    </location>
</feature>
<proteinExistence type="predicted"/>
<feature type="compositionally biased region" description="Basic and acidic residues" evidence="7">
    <location>
        <begin position="772"/>
        <end position="787"/>
    </location>
</feature>
<feature type="compositionally biased region" description="Polar residues" evidence="7">
    <location>
        <begin position="547"/>
        <end position="575"/>
    </location>
</feature>
<keyword evidence="1" id="KW-0597">Phosphoprotein</keyword>
<dbReference type="AlphaFoldDB" id="H2XZ97"/>
<feature type="domain" description="C3H1-type" evidence="8">
    <location>
        <begin position="257"/>
        <end position="284"/>
    </location>
</feature>
<accession>H2XZ97</accession>
<dbReference type="PROSITE" id="PS50103">
    <property type="entry name" value="ZF_C3H1"/>
    <property type="match status" value="3"/>
</dbReference>
<keyword evidence="4 6" id="KW-0863">Zinc-finger</keyword>
<evidence type="ECO:0000256" key="5">
    <source>
        <dbReference type="ARBA" id="ARBA00022833"/>
    </source>
</evidence>
<dbReference type="Ensembl" id="ENSCINT00000034257.1">
    <property type="protein sequence ID" value="ENSCINP00000034981.1"/>
    <property type="gene ID" value="ENSCING00000020318.1"/>
</dbReference>
<dbReference type="SMART" id="SM00356">
    <property type="entry name" value="ZnF_C3H1"/>
    <property type="match status" value="3"/>
</dbReference>
<evidence type="ECO:0000259" key="8">
    <source>
        <dbReference type="PROSITE" id="PS50103"/>
    </source>
</evidence>
<keyword evidence="5 6" id="KW-0862">Zinc</keyword>
<sequence>MLSMENGCEKFESIKSPEVDEEEGEILEDGEIEDAGITEEVPDQEEEPQEVEEQNVDANDEEDESDSDEKKKHKRQHHKRKRRKHDDRKSEEKRSRHKKRKGEEHNDDGEESPSSRKKKKRKKHGRKERESTSPEMETETKQTGSESPPLPSEQNMYAYNYDAYGDAYYNQASEYQDPSAEYPYTEGYQQQTVDYSSERRSKRPNKIRGVTSSAHSNNEERPVCKFFREGHCTKGDKCGFSHHKASHRSRREYSKPKKVMELCQYYASGVCVHGDNCNYMHDILFFPCKYFHSGTQCYNGDSCKFSHEPATPATEEIIKKVHLLQSAYSSVDDSEEIKALEKAGIKPLQKPPPGVGLLPTPPTSLFDITVAPSAELQQRINNNAVPSLSMTDDELSAHQAALGIQLEPFHAGKGLLPLPNMGNPHVPPPMVQYPPPGLLGGHPKGIRGLQQPQQQGSNEWEDNEMYEDYYDENQQDVNMGDDSIPDQQKHDYNHGDVHDIHDNDEKTDEDVIRMDDHDVIKEQPTQAPSFLPAKQKALFMRIHQKRNLSTEGKTNEPSTEGSSGLGSTRSTWNYSSDEDENKNFSRDPRKPDPSSSVQSILEMISNKKNQNLSNIDAKLLSKVAGVINMTTSSGSTKTSDYITSSTTMMSPPRQPHPRKERKSSSEASPRAPSLRRRLSTSELNKDPVTIPLVVKQSSDSMHAEHPDPRMTLSRLFGQKRREFTAPLPGFYSEELMLSASGKLPGLKITVSSDNSKKRTSDPRLNQPTSRPKASDPRSKGKLNDPRLRGRALSAVKTDPIPPKPSIPVQPSALLSKPPTSGIPSLPELNLDFANISEKSKSPPLKSPKRLSPIAKMPTLSRASVTSQNKPLSNDESAVIEESSKEDEEPTIAPYDPRFITAGSTNKTSTASNRSPYEPRVLTSQANIPPLFDPRATPPELVKHMPLPKLTPAPGYAGKLPNLNGVKGDLPSGEQQDF</sequence>
<dbReference type="GeneTree" id="ENSGT00940000172527"/>
<dbReference type="HOGENOM" id="CLU_012671_0_0_1"/>
<dbReference type="PANTHER" id="PTHR13119">
    <property type="entry name" value="ZINC FINGER CCCH DOMAIN-CONTAINING PROTEI"/>
    <property type="match status" value="1"/>
</dbReference>
<feature type="compositionally biased region" description="Basic and acidic residues" evidence="7">
    <location>
        <begin position="7"/>
        <end position="18"/>
    </location>
</feature>
<feature type="region of interest" description="Disordered" evidence="7">
    <location>
        <begin position="1"/>
        <end position="156"/>
    </location>
</feature>
<name>H2XZ97_CIOIN</name>
<feature type="compositionally biased region" description="Acidic residues" evidence="7">
    <location>
        <begin position="19"/>
        <end position="67"/>
    </location>
</feature>
<feature type="compositionally biased region" description="Basic residues" evidence="7">
    <location>
        <begin position="115"/>
        <end position="126"/>
    </location>
</feature>
<dbReference type="STRING" id="7719.ENSCINP00000034981"/>
<feature type="compositionally biased region" description="Basic residues" evidence="7">
    <location>
        <begin position="71"/>
        <end position="86"/>
    </location>
</feature>
<dbReference type="SUPFAM" id="SSF90229">
    <property type="entry name" value="CCCH zinc finger"/>
    <property type="match status" value="3"/>
</dbReference>
<feature type="region of interest" description="Disordered" evidence="7">
    <location>
        <begin position="630"/>
        <end position="691"/>
    </location>
</feature>
<dbReference type="GO" id="GO:0008270">
    <property type="term" value="F:zinc ion binding"/>
    <property type="evidence" value="ECO:0007669"/>
    <property type="project" value="UniProtKB-KW"/>
</dbReference>
<feature type="region of interest" description="Disordered" evidence="7">
    <location>
        <begin position="748"/>
        <end position="977"/>
    </location>
</feature>
<evidence type="ECO:0000256" key="3">
    <source>
        <dbReference type="ARBA" id="ARBA00022737"/>
    </source>
</evidence>
<feature type="region of interest" description="Disordered" evidence="7">
    <location>
        <begin position="475"/>
        <end position="507"/>
    </location>
</feature>
<feature type="zinc finger region" description="C3H1-type" evidence="6">
    <location>
        <begin position="218"/>
        <end position="245"/>
    </location>
</feature>
<feature type="zinc finger region" description="C3H1-type" evidence="6">
    <location>
        <begin position="257"/>
        <end position="284"/>
    </location>
</feature>
<reference evidence="10" key="1">
    <citation type="journal article" date="2002" name="Science">
        <title>The draft genome of Ciona intestinalis: insights into chordate and vertebrate origins.</title>
        <authorList>
            <person name="Dehal P."/>
            <person name="Satou Y."/>
            <person name="Campbell R.K."/>
            <person name="Chapman J."/>
            <person name="Degnan B."/>
            <person name="De Tomaso A."/>
            <person name="Davidson B."/>
            <person name="Di Gregorio A."/>
            <person name="Gelpke M."/>
            <person name="Goodstein D.M."/>
            <person name="Harafuji N."/>
            <person name="Hastings K.E."/>
            <person name="Ho I."/>
            <person name="Hotta K."/>
            <person name="Huang W."/>
            <person name="Kawashima T."/>
            <person name="Lemaire P."/>
            <person name="Martinez D."/>
            <person name="Meinertzhagen I.A."/>
            <person name="Necula S."/>
            <person name="Nonaka M."/>
            <person name="Putnam N."/>
            <person name="Rash S."/>
            <person name="Saiga H."/>
            <person name="Satake M."/>
            <person name="Terry A."/>
            <person name="Yamada L."/>
            <person name="Wang H.G."/>
            <person name="Awazu S."/>
            <person name="Azumi K."/>
            <person name="Boore J."/>
            <person name="Branno M."/>
            <person name="Chin-Bow S."/>
            <person name="DeSantis R."/>
            <person name="Doyle S."/>
            <person name="Francino P."/>
            <person name="Keys D.N."/>
            <person name="Haga S."/>
            <person name="Hayashi H."/>
            <person name="Hino K."/>
            <person name="Imai K.S."/>
            <person name="Inaba K."/>
            <person name="Kano S."/>
            <person name="Kobayashi K."/>
            <person name="Kobayashi M."/>
            <person name="Lee B.I."/>
            <person name="Makabe K.W."/>
            <person name="Manohar C."/>
            <person name="Matassi G."/>
            <person name="Medina M."/>
            <person name="Mochizuki Y."/>
            <person name="Mount S."/>
            <person name="Morishita T."/>
            <person name="Miura S."/>
            <person name="Nakayama A."/>
            <person name="Nishizaka S."/>
            <person name="Nomoto H."/>
            <person name="Ohta F."/>
            <person name="Oishi K."/>
            <person name="Rigoutsos I."/>
            <person name="Sano M."/>
            <person name="Sasaki A."/>
            <person name="Sasakura Y."/>
            <person name="Shoguchi E."/>
            <person name="Shin-i T."/>
            <person name="Spagnuolo A."/>
            <person name="Stainier D."/>
            <person name="Suzuki M.M."/>
            <person name="Tassy O."/>
            <person name="Takatori N."/>
            <person name="Tokuoka M."/>
            <person name="Yagi K."/>
            <person name="Yoshizaki F."/>
            <person name="Wada S."/>
            <person name="Zhang C."/>
            <person name="Hyatt P.D."/>
            <person name="Larimer F."/>
            <person name="Detter C."/>
            <person name="Doggett N."/>
            <person name="Glavina T."/>
            <person name="Hawkins T."/>
            <person name="Richardson P."/>
            <person name="Lucas S."/>
            <person name="Kohara Y."/>
            <person name="Levine M."/>
            <person name="Satoh N."/>
            <person name="Rokhsar D.S."/>
        </authorList>
    </citation>
    <scope>NUCLEOTIDE SEQUENCE [LARGE SCALE GENOMIC DNA]</scope>
</reference>
<gene>
    <name evidence="9" type="primary">ci-zf(c3h)-7</name>
</gene>
<feature type="region of interest" description="Disordered" evidence="7">
    <location>
        <begin position="546"/>
        <end position="597"/>
    </location>
</feature>
<evidence type="ECO:0000256" key="1">
    <source>
        <dbReference type="ARBA" id="ARBA00022553"/>
    </source>
</evidence>
<dbReference type="Pfam" id="PF22623">
    <property type="entry name" value="zf-CCCH_9"/>
    <property type="match status" value="1"/>
</dbReference>
<dbReference type="InterPro" id="IPR054361">
    <property type="entry name" value="Znf-CCCH_ZC3H4/6/8"/>
</dbReference>
<keyword evidence="10" id="KW-1185">Reference proteome</keyword>
<dbReference type="PANTHER" id="PTHR13119:SF12">
    <property type="entry name" value="PROTEIN SUPPRESSOR OF SABLE"/>
    <property type="match status" value="1"/>
</dbReference>
<dbReference type="InParanoid" id="H2XZ97"/>
<feature type="domain" description="C3H1-type" evidence="8">
    <location>
        <begin position="287"/>
        <end position="310"/>
    </location>
</feature>
<dbReference type="InterPro" id="IPR000571">
    <property type="entry name" value="Znf_CCCH"/>
</dbReference>
<evidence type="ECO:0000313" key="9">
    <source>
        <dbReference type="Ensembl" id="ENSCINP00000034981.1"/>
    </source>
</evidence>
<reference evidence="9" key="4">
    <citation type="submission" date="2025-09" db="UniProtKB">
        <authorList>
            <consortium name="Ensembl"/>
        </authorList>
    </citation>
    <scope>IDENTIFICATION</scope>
</reference>
<evidence type="ECO:0000256" key="6">
    <source>
        <dbReference type="PROSITE-ProRule" id="PRU00723"/>
    </source>
</evidence>
<dbReference type="Pfam" id="PF14608">
    <property type="entry name" value="zf-CCCH_2"/>
    <property type="match status" value="1"/>
</dbReference>
<dbReference type="GO" id="GO:0005634">
    <property type="term" value="C:nucleus"/>
    <property type="evidence" value="ECO:0000318"/>
    <property type="project" value="GO_Central"/>
</dbReference>
<feature type="domain" description="C3H1-type" evidence="8">
    <location>
        <begin position="218"/>
        <end position="245"/>
    </location>
</feature>
<evidence type="ECO:0000256" key="4">
    <source>
        <dbReference type="ARBA" id="ARBA00022771"/>
    </source>
</evidence>
<reference evidence="9" key="3">
    <citation type="submission" date="2025-08" db="UniProtKB">
        <authorList>
            <consortium name="Ensembl"/>
        </authorList>
    </citation>
    <scope>IDENTIFICATION</scope>
</reference>
<dbReference type="Proteomes" id="UP000008144">
    <property type="component" value="Chromosome 10"/>
</dbReference>
<dbReference type="InterPro" id="IPR045124">
    <property type="entry name" value="Su(sable)-like"/>
</dbReference>
<dbReference type="InterPro" id="IPR036855">
    <property type="entry name" value="Znf_CCCH_sf"/>
</dbReference>
<keyword evidence="3" id="KW-0677">Repeat</keyword>
<feature type="compositionally biased region" description="Polar residues" evidence="7">
    <location>
        <begin position="901"/>
        <end position="914"/>
    </location>
</feature>
<dbReference type="Pfam" id="PF00642">
    <property type="entry name" value="zf-CCCH"/>
    <property type="match status" value="1"/>
</dbReference>
<dbReference type="Gene3D" id="1.20.120.1350">
    <property type="entry name" value="Pneumovirus matrix protein 2 (M2), zinc-binding domain"/>
    <property type="match status" value="1"/>
</dbReference>
<evidence type="ECO:0000256" key="7">
    <source>
        <dbReference type="SAM" id="MobiDB-lite"/>
    </source>
</evidence>
<organism evidence="9 10">
    <name type="scientific">Ciona intestinalis</name>
    <name type="common">Transparent sea squirt</name>
    <name type="synonym">Ascidia intestinalis</name>
    <dbReference type="NCBI Taxonomy" id="7719"/>
    <lineage>
        <taxon>Eukaryota</taxon>
        <taxon>Metazoa</taxon>
        <taxon>Chordata</taxon>
        <taxon>Tunicata</taxon>
        <taxon>Ascidiacea</taxon>
        <taxon>Phlebobranchia</taxon>
        <taxon>Cionidae</taxon>
        <taxon>Ciona</taxon>
    </lineage>
</organism>
<evidence type="ECO:0000256" key="2">
    <source>
        <dbReference type="ARBA" id="ARBA00022723"/>
    </source>
</evidence>
<dbReference type="GO" id="GO:0003723">
    <property type="term" value="F:RNA binding"/>
    <property type="evidence" value="ECO:0007669"/>
    <property type="project" value="InterPro"/>
</dbReference>
<feature type="compositionally biased region" description="Basic and acidic residues" evidence="7">
    <location>
        <begin position="581"/>
        <end position="592"/>
    </location>
</feature>